<dbReference type="InterPro" id="IPR001251">
    <property type="entry name" value="CRAL-TRIO_dom"/>
</dbReference>
<dbReference type="Pfam" id="PF00650">
    <property type="entry name" value="CRAL_TRIO"/>
    <property type="match status" value="1"/>
</dbReference>
<evidence type="ECO:0000259" key="1">
    <source>
        <dbReference type="Pfam" id="PF00650"/>
    </source>
</evidence>
<dbReference type="InterPro" id="IPR044834">
    <property type="entry name" value="PATL"/>
</dbReference>
<organism evidence="2">
    <name type="scientific">Sesamum angustifolium</name>
    <dbReference type="NCBI Taxonomy" id="2727405"/>
    <lineage>
        <taxon>Eukaryota</taxon>
        <taxon>Viridiplantae</taxon>
        <taxon>Streptophyta</taxon>
        <taxon>Embryophyta</taxon>
        <taxon>Tracheophyta</taxon>
        <taxon>Spermatophyta</taxon>
        <taxon>Magnoliopsida</taxon>
        <taxon>eudicotyledons</taxon>
        <taxon>Gunneridae</taxon>
        <taxon>Pentapetalae</taxon>
        <taxon>asterids</taxon>
        <taxon>lamiids</taxon>
        <taxon>Lamiales</taxon>
        <taxon>Pedaliaceae</taxon>
        <taxon>Sesamum</taxon>
    </lineage>
</organism>
<dbReference type="PANTHER" id="PTHR45932:SF2">
    <property type="entry name" value="PATELLIN-4"/>
    <property type="match status" value="1"/>
</dbReference>
<dbReference type="SUPFAM" id="SSF52087">
    <property type="entry name" value="CRAL/TRIO domain"/>
    <property type="match status" value="1"/>
</dbReference>
<accession>A0AAW2PCT7</accession>
<proteinExistence type="predicted"/>
<dbReference type="GO" id="GO:0008289">
    <property type="term" value="F:lipid binding"/>
    <property type="evidence" value="ECO:0007669"/>
    <property type="project" value="InterPro"/>
</dbReference>
<dbReference type="EMBL" id="JACGWK010000005">
    <property type="protein sequence ID" value="KAL0352748.1"/>
    <property type="molecule type" value="Genomic_DNA"/>
</dbReference>
<reference evidence="2" key="2">
    <citation type="journal article" date="2024" name="Plant">
        <title>Genomic evolution and insights into agronomic trait innovations of Sesamum species.</title>
        <authorList>
            <person name="Miao H."/>
            <person name="Wang L."/>
            <person name="Qu L."/>
            <person name="Liu H."/>
            <person name="Sun Y."/>
            <person name="Le M."/>
            <person name="Wang Q."/>
            <person name="Wei S."/>
            <person name="Zheng Y."/>
            <person name="Lin W."/>
            <person name="Duan Y."/>
            <person name="Cao H."/>
            <person name="Xiong S."/>
            <person name="Wang X."/>
            <person name="Wei L."/>
            <person name="Li C."/>
            <person name="Ma Q."/>
            <person name="Ju M."/>
            <person name="Zhao R."/>
            <person name="Li G."/>
            <person name="Mu C."/>
            <person name="Tian Q."/>
            <person name="Mei H."/>
            <person name="Zhang T."/>
            <person name="Gao T."/>
            <person name="Zhang H."/>
        </authorList>
    </citation>
    <scope>NUCLEOTIDE SEQUENCE</scope>
    <source>
        <strain evidence="2">G01</strain>
    </source>
</reference>
<dbReference type="AlphaFoldDB" id="A0AAW2PCT7"/>
<dbReference type="InterPro" id="IPR036865">
    <property type="entry name" value="CRAL-TRIO_dom_sf"/>
</dbReference>
<gene>
    <name evidence="2" type="ORF">Sangu_0856100</name>
</gene>
<sequence>MLKKTLQWRKEFKIDSILDEEFGADLASAAYMSGIDRQGHPICYNIFGVLDNEEIYEKTLATEEKREQFLRWRVQLMEKGIQELNFKPDGINSLVQINDLKNSPGPSKKEVRLQ</sequence>
<name>A0AAW2PCT7_9LAMI</name>
<feature type="domain" description="CRAL-TRIO" evidence="1">
    <location>
        <begin position="29"/>
        <end position="103"/>
    </location>
</feature>
<evidence type="ECO:0000313" key="2">
    <source>
        <dbReference type="EMBL" id="KAL0352748.1"/>
    </source>
</evidence>
<comment type="caution">
    <text evidence="2">The sequence shown here is derived from an EMBL/GenBank/DDBJ whole genome shotgun (WGS) entry which is preliminary data.</text>
</comment>
<dbReference type="PANTHER" id="PTHR45932">
    <property type="entry name" value="PATELLIN-1"/>
    <property type="match status" value="1"/>
</dbReference>
<reference evidence="2" key="1">
    <citation type="submission" date="2020-06" db="EMBL/GenBank/DDBJ databases">
        <authorList>
            <person name="Li T."/>
            <person name="Hu X."/>
            <person name="Zhang T."/>
            <person name="Song X."/>
            <person name="Zhang H."/>
            <person name="Dai N."/>
            <person name="Sheng W."/>
            <person name="Hou X."/>
            <person name="Wei L."/>
        </authorList>
    </citation>
    <scope>NUCLEOTIDE SEQUENCE</scope>
    <source>
        <strain evidence="2">G01</strain>
        <tissue evidence="2">Leaf</tissue>
    </source>
</reference>
<protein>
    <submittedName>
        <fullName evidence="2">Patellin-4</fullName>
    </submittedName>
</protein>
<dbReference type="Gene3D" id="3.40.525.10">
    <property type="entry name" value="CRAL-TRIO lipid binding domain"/>
    <property type="match status" value="1"/>
</dbReference>